<reference evidence="2 3" key="1">
    <citation type="journal article" date="2012" name="BMC Genomics">
        <title>Comparative genomic analysis of human infective Trypanosoma cruzi lineages with the bat-restricted subspecies T. cruzi marinkellei.</title>
        <authorList>
            <person name="Franzen O."/>
            <person name="Talavera-Lopez C."/>
            <person name="Ochaya S."/>
            <person name="Butler C.E."/>
            <person name="Messenger L.A."/>
            <person name="Lewis M.D."/>
            <person name="Llewellyn M.S."/>
            <person name="Marinkelle C.J."/>
            <person name="Tyler K.M."/>
            <person name="Miles M.A."/>
            <person name="Andersson B."/>
        </authorList>
    </citation>
    <scope>NUCLEOTIDE SEQUENCE [LARGE SCALE GENOMIC DNA]</scope>
    <source>
        <strain evidence="2 3">B7</strain>
    </source>
</reference>
<feature type="region of interest" description="Disordered" evidence="1">
    <location>
        <begin position="1080"/>
        <end position="1277"/>
    </location>
</feature>
<feature type="compositionally biased region" description="Low complexity" evidence="1">
    <location>
        <begin position="981"/>
        <end position="990"/>
    </location>
</feature>
<gene>
    <name evidence="2" type="ORF">MOQ_008257</name>
</gene>
<feature type="compositionally biased region" description="Basic residues" evidence="1">
    <location>
        <begin position="1145"/>
        <end position="1159"/>
    </location>
</feature>
<dbReference type="EMBL" id="AHKC01016989">
    <property type="protein sequence ID" value="EKF28008.1"/>
    <property type="molecule type" value="Genomic_DNA"/>
</dbReference>
<dbReference type="Proteomes" id="UP000007350">
    <property type="component" value="Unassembled WGS sequence"/>
</dbReference>
<dbReference type="OrthoDB" id="267223at2759"/>
<evidence type="ECO:0000256" key="1">
    <source>
        <dbReference type="SAM" id="MobiDB-lite"/>
    </source>
</evidence>
<evidence type="ECO:0000313" key="2">
    <source>
        <dbReference type="EMBL" id="EKF28008.1"/>
    </source>
</evidence>
<feature type="compositionally biased region" description="Low complexity" evidence="1">
    <location>
        <begin position="418"/>
        <end position="433"/>
    </location>
</feature>
<feature type="compositionally biased region" description="Low complexity" evidence="1">
    <location>
        <begin position="1173"/>
        <end position="1184"/>
    </location>
</feature>
<feature type="region of interest" description="Disordered" evidence="1">
    <location>
        <begin position="1040"/>
        <end position="1064"/>
    </location>
</feature>
<organism evidence="2 3">
    <name type="scientific">Trypanosoma cruzi marinkellei</name>
    <dbReference type="NCBI Taxonomy" id="85056"/>
    <lineage>
        <taxon>Eukaryota</taxon>
        <taxon>Discoba</taxon>
        <taxon>Euglenozoa</taxon>
        <taxon>Kinetoplastea</taxon>
        <taxon>Metakinetoplastina</taxon>
        <taxon>Trypanosomatida</taxon>
        <taxon>Trypanosomatidae</taxon>
        <taxon>Trypanosoma</taxon>
        <taxon>Schizotrypanum</taxon>
    </lineage>
</organism>
<feature type="compositionally biased region" description="Polar residues" evidence="1">
    <location>
        <begin position="1087"/>
        <end position="1096"/>
    </location>
</feature>
<feature type="compositionally biased region" description="Low complexity" evidence="1">
    <location>
        <begin position="1128"/>
        <end position="1142"/>
    </location>
</feature>
<dbReference type="AlphaFoldDB" id="K2LZ98"/>
<proteinExistence type="predicted"/>
<feature type="region of interest" description="Disordered" evidence="1">
    <location>
        <begin position="872"/>
        <end position="1002"/>
    </location>
</feature>
<sequence>MALHLTPLKRSQLLDLGKLVESVLHSSCSSSLVSSGGMLNGGNGIVHQVDASVAEHPFACGAFCDVFEDPLTRHAWRLYDKMLYLVWWSHRPPCCTECGMQDAWVPSADSEMKCWQCGTGAGTTFVKDIVEDLPALETEDGEEDCDSDGGDLAGEGGGGAHAAGAGGVGGGPVALYTFFYEWLSHVQLMERGKDVVLPTGESLAAVLRAAYDLALLFVMPGLPTTAAAVLQGGALYLSLVLHRFPAPFPLFRLAGRVDVSHHPHSAHTTAASSTRLAMGGEEQGEELQWVDVELLAALIGVSLSDFFESSQVAVQYLQNVMTVAAAFAVPSVLWHPQRVEGRAEYMMTLRQRRWCSSSLYSTAVSSGLSPEHTAMIVALELARAFDSQPCGSVEHTERIGAWLDRHGLYPQRQVYHTGSNIKNNNNNNSNNNNNHHDKNHGNNNCFHHSHQGVHQSLGNGDESDNLATMRLPLAAIDDTAWWTSPITTETSPFAGTMQAVLLSPCANALLYVFASAFSMSALELAEMAVSSGLYSGPTRFFDTLRQAAQSGNYTLMPLSRRLSPIMSVWTSAYFALHSEDRLPLLAALQHIRAANTREKEITVARMVQRILRKHQASRKYQFNYSIRVADDSEKQQFKGVYFLSFVTERFAVYTGIRSARKTVTFDAETGKITLCIIGAKEQQVESLDVQFNGPIVAQIETESAKCVIDCVRQSLGAELWQVTVRHLDRCGRVRRRMRVPMLASRLDALASVREATAMASHPIAGHTTLLGWGETEVLFTSLPDAHDAAYAVRLRRELQQNLFSLPKPSLVFGISENRIIAMYASLVALLERIEQQLSQPSSGAASSFLIPAQRSGGPAVTWVDVLLGEEDEGESDAVHAGGTRRLKDTPLSQMNGGNGLPESPMLLPASTAALKLEQQQQQQQQHGASRQTPSRSRQMRSVPTYQEVMLGLAGQPGGGRSRLVPGGRVRAAPHRDRQPRRAAQQQSPRRLGGDAGDGVGHAPSAAPAGLDCVSFNLFCAEECRKRLYRLLEFVAVYTARRRRRDKSSTAGHTEATMVVGNGEAGAAGHAAEALMTGVRKELPSPRPNHNPQQPSTPREKPTQKHNTPPTRHGANPSLISQSSPRHGPSPATKPTSSPSIAPMHQPHHHGHLRRQRRSRPAPGGSSDDGDQGGQSPISSVVLHGGSSGGVERSPYSRKRTRVQHDEGRHGGIHEERKRTPSPRSPFPSSSSSSPSSASASSSSSLSRSSSVGISSLDTESSANRRSHRRRQRRRRNA</sequence>
<feature type="region of interest" description="Disordered" evidence="1">
    <location>
        <begin position="417"/>
        <end position="461"/>
    </location>
</feature>
<comment type="caution">
    <text evidence="2">The sequence shown here is derived from an EMBL/GenBank/DDBJ whole genome shotgun (WGS) entry which is preliminary data.</text>
</comment>
<feature type="compositionally biased region" description="Basic residues" evidence="1">
    <location>
        <begin position="1264"/>
        <end position="1277"/>
    </location>
</feature>
<evidence type="ECO:0000313" key="3">
    <source>
        <dbReference type="Proteomes" id="UP000007350"/>
    </source>
</evidence>
<feature type="compositionally biased region" description="Basic and acidic residues" evidence="1">
    <location>
        <begin position="1202"/>
        <end position="1218"/>
    </location>
</feature>
<feature type="compositionally biased region" description="Polar residues" evidence="1">
    <location>
        <begin position="926"/>
        <end position="944"/>
    </location>
</feature>
<accession>K2LZ98</accession>
<feature type="compositionally biased region" description="Acidic residues" evidence="1">
    <location>
        <begin position="138"/>
        <end position="149"/>
    </location>
</feature>
<feature type="compositionally biased region" description="Polar residues" evidence="1">
    <location>
        <begin position="1251"/>
        <end position="1263"/>
    </location>
</feature>
<name>K2LZ98_TRYCR</name>
<feature type="region of interest" description="Disordered" evidence="1">
    <location>
        <begin position="138"/>
        <end position="158"/>
    </location>
</feature>
<feature type="compositionally biased region" description="Low complexity" evidence="1">
    <location>
        <begin position="1226"/>
        <end position="1250"/>
    </location>
</feature>
<protein>
    <submittedName>
        <fullName evidence="2">Uncharacterized protein</fullName>
    </submittedName>
</protein>
<keyword evidence="3" id="KW-1185">Reference proteome</keyword>